<dbReference type="GO" id="GO:0160150">
    <property type="term" value="F:tRNA pseudouridine(13) synthase activity"/>
    <property type="evidence" value="ECO:0007669"/>
    <property type="project" value="UniProtKB-EC"/>
</dbReference>
<sequence length="341" mass="37543">MSPPLPSAFGGPVLTARIRSCPEDFIVEEQLGFTADGEGEHAFLEVEKRGANTAWVAGELARWAGIPLSAVGYAGLKDRHAVTRQTFTLHLPGRETPANLPEHPEYRVLGASRHRRKLPRGALEGNHFVLTLRDVEGDLERIEARLAQIRERGVPNWFGEQRFGRDGGNLERARALFAGRRMRRDQASILISAVRSAAFNRVLAARVADDCWDRPVTGEVFMLAGGRSIFGPEPLDQTLVRRCAEGDLHPTAALWGSGEPRSSERSRDYDLIAREIGEDLIAGLERAGLRQERRACRLLAADLAWRWPDQAVLELSFRLPAGAYATALLAELGECSAGLAD</sequence>
<dbReference type="RefSeq" id="WP_248208198.1">
    <property type="nucleotide sequence ID" value="NZ_JALNMH010000006.1"/>
</dbReference>
<keyword evidence="2 4" id="KW-0819">tRNA processing</keyword>
<accession>A0ABT0GII5</accession>
<dbReference type="Gene3D" id="3.30.2340.10">
    <property type="entry name" value="TruD, insertion domain"/>
    <property type="match status" value="1"/>
</dbReference>
<protein>
    <recommendedName>
        <fullName evidence="4">tRNA pseudouridine synthase D</fullName>
        <ecNumber evidence="4">5.4.99.27</ecNumber>
    </recommendedName>
    <alternativeName>
        <fullName evidence="4">tRNA pseudouridine(13) synthase</fullName>
    </alternativeName>
    <alternativeName>
        <fullName evidence="4">tRNA pseudouridylate synthase D</fullName>
    </alternativeName>
    <alternativeName>
        <fullName evidence="4">tRNA-uridine isomerase D</fullName>
    </alternativeName>
</protein>
<reference evidence="6" key="1">
    <citation type="submission" date="2022-04" db="EMBL/GenBank/DDBJ databases">
        <title>Lysobacter sp. CAU 1642 isolated from sea sand.</title>
        <authorList>
            <person name="Kim W."/>
        </authorList>
    </citation>
    <scope>NUCLEOTIDE SEQUENCE</scope>
    <source>
        <strain evidence="6">CAU 1642</strain>
    </source>
</reference>
<evidence type="ECO:0000256" key="4">
    <source>
        <dbReference type="HAMAP-Rule" id="MF_01082"/>
    </source>
</evidence>
<dbReference type="PROSITE" id="PS01268">
    <property type="entry name" value="UPF0024"/>
    <property type="match status" value="1"/>
</dbReference>
<keyword evidence="7" id="KW-1185">Reference proteome</keyword>
<feature type="active site" description="Nucleophile" evidence="4">
    <location>
        <position position="78"/>
    </location>
</feature>
<evidence type="ECO:0000259" key="5">
    <source>
        <dbReference type="PROSITE" id="PS50984"/>
    </source>
</evidence>
<evidence type="ECO:0000256" key="1">
    <source>
        <dbReference type="ARBA" id="ARBA00007953"/>
    </source>
</evidence>
<dbReference type="CDD" id="cd02575">
    <property type="entry name" value="PseudoU_synth_EcTruD"/>
    <property type="match status" value="1"/>
</dbReference>
<proteinExistence type="inferred from homology"/>
<feature type="domain" description="TRUD" evidence="5">
    <location>
        <begin position="153"/>
        <end position="298"/>
    </location>
</feature>
<dbReference type="PROSITE" id="PS50984">
    <property type="entry name" value="TRUD"/>
    <property type="match status" value="1"/>
</dbReference>
<comment type="catalytic activity">
    <reaction evidence="4">
        <text>uridine(13) in tRNA = pseudouridine(13) in tRNA</text>
        <dbReference type="Rhea" id="RHEA:42540"/>
        <dbReference type="Rhea" id="RHEA-COMP:10105"/>
        <dbReference type="Rhea" id="RHEA-COMP:10106"/>
        <dbReference type="ChEBI" id="CHEBI:65314"/>
        <dbReference type="ChEBI" id="CHEBI:65315"/>
        <dbReference type="EC" id="5.4.99.27"/>
    </reaction>
</comment>
<comment type="caution">
    <text evidence="6">The sequence shown here is derived from an EMBL/GenBank/DDBJ whole genome shotgun (WGS) entry which is preliminary data.</text>
</comment>
<dbReference type="EMBL" id="JALNMH010000006">
    <property type="protein sequence ID" value="MCK7593805.1"/>
    <property type="molecule type" value="Genomic_DNA"/>
</dbReference>
<dbReference type="Proteomes" id="UP001431449">
    <property type="component" value="Unassembled WGS sequence"/>
</dbReference>
<dbReference type="InterPro" id="IPR042214">
    <property type="entry name" value="TruD_catalytic"/>
</dbReference>
<dbReference type="InterPro" id="IPR043165">
    <property type="entry name" value="TruD_insert_sf"/>
</dbReference>
<keyword evidence="3 4" id="KW-0413">Isomerase</keyword>
<dbReference type="InterPro" id="IPR001656">
    <property type="entry name" value="PsdUridine_synth_TruD"/>
</dbReference>
<organism evidence="6 7">
    <name type="scientific">Pseudomarimonas salicorniae</name>
    <dbReference type="NCBI Taxonomy" id="2933270"/>
    <lineage>
        <taxon>Bacteria</taxon>
        <taxon>Pseudomonadati</taxon>
        <taxon>Pseudomonadota</taxon>
        <taxon>Gammaproteobacteria</taxon>
        <taxon>Lysobacterales</taxon>
        <taxon>Lysobacteraceae</taxon>
        <taxon>Pseudomarimonas</taxon>
    </lineage>
</organism>
<comment type="similarity">
    <text evidence="1 4">Belongs to the pseudouridine synthase TruD family.</text>
</comment>
<dbReference type="PANTHER" id="PTHR47811">
    <property type="entry name" value="TRNA PSEUDOURIDINE SYNTHASE D"/>
    <property type="match status" value="1"/>
</dbReference>
<evidence type="ECO:0000256" key="3">
    <source>
        <dbReference type="ARBA" id="ARBA00023235"/>
    </source>
</evidence>
<dbReference type="Pfam" id="PF01142">
    <property type="entry name" value="TruD"/>
    <property type="match status" value="2"/>
</dbReference>
<dbReference type="InterPro" id="IPR020119">
    <property type="entry name" value="PsdUridine_synth_TruD_CS"/>
</dbReference>
<dbReference type="Gene3D" id="3.30.2350.20">
    <property type="entry name" value="TruD, catalytic domain"/>
    <property type="match status" value="1"/>
</dbReference>
<dbReference type="InterPro" id="IPR020103">
    <property type="entry name" value="PsdUridine_synth_cat_dom_sf"/>
</dbReference>
<dbReference type="InterPro" id="IPR050170">
    <property type="entry name" value="TruD_pseudoU_synthase"/>
</dbReference>
<evidence type="ECO:0000256" key="2">
    <source>
        <dbReference type="ARBA" id="ARBA00022694"/>
    </source>
</evidence>
<evidence type="ECO:0000313" key="6">
    <source>
        <dbReference type="EMBL" id="MCK7593805.1"/>
    </source>
</evidence>
<dbReference type="NCBIfam" id="NF002153">
    <property type="entry name" value="PRK00984.1-2"/>
    <property type="match status" value="1"/>
</dbReference>
<dbReference type="EC" id="5.4.99.27" evidence="4"/>
<dbReference type="SUPFAM" id="SSF55120">
    <property type="entry name" value="Pseudouridine synthase"/>
    <property type="match status" value="1"/>
</dbReference>
<dbReference type="PANTHER" id="PTHR47811:SF1">
    <property type="entry name" value="TRNA PSEUDOURIDINE SYNTHASE D"/>
    <property type="match status" value="1"/>
</dbReference>
<evidence type="ECO:0000313" key="7">
    <source>
        <dbReference type="Proteomes" id="UP001431449"/>
    </source>
</evidence>
<gene>
    <name evidence="4 6" type="primary">truD</name>
    <name evidence="6" type="ORF">M0G41_08990</name>
</gene>
<name>A0ABT0GII5_9GAMM</name>
<dbReference type="InterPro" id="IPR011760">
    <property type="entry name" value="PsdUridine_synth_TruD_insert"/>
</dbReference>
<dbReference type="HAMAP" id="MF_01082">
    <property type="entry name" value="TruD"/>
    <property type="match status" value="1"/>
</dbReference>
<comment type="function">
    <text evidence="4">Responsible for synthesis of pseudouridine from uracil-13 in transfer RNAs.</text>
</comment>